<dbReference type="EMBL" id="LR746280">
    <property type="protein sequence ID" value="CAA7410064.1"/>
    <property type="molecule type" value="Genomic_DNA"/>
</dbReference>
<accession>A0A7I8LLD1</accession>
<dbReference type="Proteomes" id="UP000663760">
    <property type="component" value="Chromosome 17"/>
</dbReference>
<evidence type="ECO:0000313" key="3">
    <source>
        <dbReference type="EMBL" id="CAA7410064.1"/>
    </source>
</evidence>
<dbReference type="Pfam" id="PF14223">
    <property type="entry name" value="Retrotran_gag_2"/>
    <property type="match status" value="1"/>
</dbReference>
<reference evidence="3" key="1">
    <citation type="submission" date="2020-02" db="EMBL/GenBank/DDBJ databases">
        <authorList>
            <person name="Scholz U."/>
            <person name="Mascher M."/>
            <person name="Fiebig A."/>
        </authorList>
    </citation>
    <scope>NUCLEOTIDE SEQUENCE</scope>
</reference>
<name>A0A7I8LLD1_SPIIN</name>
<feature type="compositionally biased region" description="Low complexity" evidence="1">
    <location>
        <begin position="181"/>
        <end position="199"/>
    </location>
</feature>
<feature type="domain" description="Retrovirus-related Pol polyprotein from transposon TNT 1-94-like beta-barrel" evidence="2">
    <location>
        <begin position="267"/>
        <end position="344"/>
    </location>
</feature>
<dbReference type="PANTHER" id="PTHR47481:SF31">
    <property type="entry name" value="OS01G0873500 PROTEIN"/>
    <property type="match status" value="1"/>
</dbReference>
<dbReference type="Pfam" id="PF22936">
    <property type="entry name" value="Pol_BBD"/>
    <property type="match status" value="1"/>
</dbReference>
<feature type="compositionally biased region" description="Polar residues" evidence="1">
    <location>
        <begin position="170"/>
        <end position="180"/>
    </location>
</feature>
<dbReference type="PANTHER" id="PTHR47481">
    <property type="match status" value="1"/>
</dbReference>
<evidence type="ECO:0000313" key="4">
    <source>
        <dbReference type="Proteomes" id="UP000663760"/>
    </source>
</evidence>
<evidence type="ECO:0000256" key="1">
    <source>
        <dbReference type="SAM" id="MobiDB-lite"/>
    </source>
</evidence>
<sequence length="423" mass="48225">MAVPTSLVVPVGLTRENFSVRKNTIVPLLNGYDLQKYIDQDPPAATIDDQPNPAYQAWWRNEQQVLGFINSSLSEIILSKLGQKTTTKELWTAIQKTYSSSDRSRIMDLQRHLHNFVKGDSCIEEYIQRFKRLAEELALAGKLVEEISQICMAPSTLSSTVAPSANLAQTNQTDKSSGHLQNWSQSNRGSGNNRGRRGWGNQNWQPRCQLCSQFGHQVFQCRERFNPAFQPQSEHAYNLPVLNLPHITQPQAYLTTHHNPQPAPVNWYPDSVATHHITPNQGVLHSYTPYQVPDQLQISNGSSMAISSTGTAIIKTHSFPLKLNNILYVPHIQKHLLFVKQFTDDNDVFIEFHATYYLVKDEKTHKILLKGTTEDELYLLQLHGQPSVFLGAKTDLATWHNRLRHPQFQILISFHYHELMISK</sequence>
<gene>
    <name evidence="3" type="ORF">SI8410_17020742</name>
</gene>
<feature type="region of interest" description="Disordered" evidence="1">
    <location>
        <begin position="170"/>
        <end position="199"/>
    </location>
</feature>
<dbReference type="AlphaFoldDB" id="A0A7I8LLD1"/>
<organism evidence="3 4">
    <name type="scientific">Spirodela intermedia</name>
    <name type="common">Intermediate duckweed</name>
    <dbReference type="NCBI Taxonomy" id="51605"/>
    <lineage>
        <taxon>Eukaryota</taxon>
        <taxon>Viridiplantae</taxon>
        <taxon>Streptophyta</taxon>
        <taxon>Embryophyta</taxon>
        <taxon>Tracheophyta</taxon>
        <taxon>Spermatophyta</taxon>
        <taxon>Magnoliopsida</taxon>
        <taxon>Liliopsida</taxon>
        <taxon>Araceae</taxon>
        <taxon>Lemnoideae</taxon>
        <taxon>Spirodela</taxon>
    </lineage>
</organism>
<dbReference type="OrthoDB" id="693186at2759"/>
<evidence type="ECO:0000259" key="2">
    <source>
        <dbReference type="Pfam" id="PF22936"/>
    </source>
</evidence>
<keyword evidence="4" id="KW-1185">Reference proteome</keyword>
<protein>
    <recommendedName>
        <fullName evidence="2">Retrovirus-related Pol polyprotein from transposon TNT 1-94-like beta-barrel domain-containing protein</fullName>
    </recommendedName>
</protein>
<dbReference type="InterPro" id="IPR054722">
    <property type="entry name" value="PolX-like_BBD"/>
</dbReference>
<proteinExistence type="predicted"/>